<dbReference type="InterPro" id="IPR022398">
    <property type="entry name" value="Peptidase_S8_His-AS"/>
</dbReference>
<name>A0A2H4S6C7_CORMI</name>
<keyword evidence="4 6" id="KW-0378">Hydrolase</keyword>
<dbReference type="InterPro" id="IPR010259">
    <property type="entry name" value="S8pro/Inhibitor_I9"/>
</dbReference>
<dbReference type="EMBL" id="CP023322">
    <property type="protein sequence ID" value="ATY58671.1"/>
    <property type="molecule type" value="Genomic_DNA"/>
</dbReference>
<feature type="active site" description="Charge relay system" evidence="6">
    <location>
        <position position="349"/>
    </location>
</feature>
<dbReference type="PANTHER" id="PTHR43806:SF11">
    <property type="entry name" value="CEREVISIN-RELATED"/>
    <property type="match status" value="1"/>
</dbReference>
<evidence type="ECO:0000259" key="10">
    <source>
        <dbReference type="Pfam" id="PF05922"/>
    </source>
</evidence>
<comment type="similarity">
    <text evidence="1 6 7">Belongs to the peptidase S8 family.</text>
</comment>
<accession>A0A2H4S6C7</accession>
<sequence>MSAFKILAAIFMVIGSLSSLGAAAPNEYIIVLKAGISARSVDAHVGEVHGMHANSLGRRELNLPGVEDIYSIGTFQGYCGTFDNDTISKIQAMPEVSSVWLDEGAEELAWVKQDNAEHGLASLSSRGPGQTAFSYEDTAAKGLFAYVVDSGIQADHPDFGGRVTRGFSINGNYDNIRPHGTMVAGVLASKTYGVAKNAQIIDVRANEIGNSKAAWVLSGINWAAKDIIDKGRTRQAVINVSLSAKASVAKVADMFAPPDKSPVNLAVEAAFKLGVLTVAAAGNSQTSDPVTVTPGSARNALTVGAIDRDWKFSGNFSNHGSMVDILAPGTNVVTISSAQTGPVRVDGTSFASPYVAGVALSLSALEKFGSVQELVDRIKALGTAGKVTGLPPNTVNLVAFNGAPSA</sequence>
<feature type="domain" description="Inhibitor I9" evidence="10">
    <location>
        <begin position="28"/>
        <end position="103"/>
    </location>
</feature>
<evidence type="ECO:0000256" key="3">
    <source>
        <dbReference type="ARBA" id="ARBA00022729"/>
    </source>
</evidence>
<dbReference type="InterPro" id="IPR036852">
    <property type="entry name" value="Peptidase_S8/S53_dom_sf"/>
</dbReference>
<protein>
    <submittedName>
        <fullName evidence="11">Oryzin</fullName>
    </submittedName>
</protein>
<keyword evidence="5 6" id="KW-0720">Serine protease</keyword>
<dbReference type="AlphaFoldDB" id="A0A2H4S6C7"/>
<dbReference type="PROSITE" id="PS00136">
    <property type="entry name" value="SUBTILASE_ASP"/>
    <property type="match status" value="1"/>
</dbReference>
<dbReference type="SUPFAM" id="SSF52743">
    <property type="entry name" value="Subtilisin-like"/>
    <property type="match status" value="1"/>
</dbReference>
<dbReference type="CDD" id="cd04077">
    <property type="entry name" value="Peptidases_S8_PCSK9_ProteinaseK_like"/>
    <property type="match status" value="1"/>
</dbReference>
<evidence type="ECO:0000256" key="8">
    <source>
        <dbReference type="SAM" id="SignalP"/>
    </source>
</evidence>
<keyword evidence="2 6" id="KW-0645">Protease</keyword>
<dbReference type="VEuPathDB" id="FungiDB:CCM_05382"/>
<dbReference type="InterPro" id="IPR050131">
    <property type="entry name" value="Peptidase_S8_subtilisin-like"/>
</dbReference>
<dbReference type="Gene3D" id="3.40.50.200">
    <property type="entry name" value="Peptidase S8/S53 domain"/>
    <property type="match status" value="1"/>
</dbReference>
<dbReference type="InterPro" id="IPR000209">
    <property type="entry name" value="Peptidase_S8/S53_dom"/>
</dbReference>
<dbReference type="GO" id="GO:0004252">
    <property type="term" value="F:serine-type endopeptidase activity"/>
    <property type="evidence" value="ECO:0007669"/>
    <property type="project" value="UniProtKB-UniRule"/>
</dbReference>
<keyword evidence="3 8" id="KW-0732">Signal</keyword>
<evidence type="ECO:0000313" key="11">
    <source>
        <dbReference type="EMBL" id="ATY58671.1"/>
    </source>
</evidence>
<dbReference type="InterPro" id="IPR023828">
    <property type="entry name" value="Peptidase_S8_Ser-AS"/>
</dbReference>
<evidence type="ECO:0000256" key="4">
    <source>
        <dbReference type="ARBA" id="ARBA00022801"/>
    </source>
</evidence>
<feature type="signal peptide" evidence="8">
    <location>
        <begin position="1"/>
        <end position="23"/>
    </location>
</feature>
<dbReference type="OrthoDB" id="206201at2759"/>
<dbReference type="InterPro" id="IPR023827">
    <property type="entry name" value="Peptidase_S8_Asp-AS"/>
</dbReference>
<evidence type="ECO:0000313" key="12">
    <source>
        <dbReference type="Proteomes" id="UP000323067"/>
    </source>
</evidence>
<evidence type="ECO:0000256" key="5">
    <source>
        <dbReference type="ARBA" id="ARBA00022825"/>
    </source>
</evidence>
<dbReference type="SUPFAM" id="SSF54897">
    <property type="entry name" value="Protease propeptides/inhibitors"/>
    <property type="match status" value="1"/>
</dbReference>
<proteinExistence type="inferred from homology"/>
<organism evidence="11 12">
    <name type="scientific">Cordyceps militaris</name>
    <name type="common">Caterpillar fungus</name>
    <name type="synonym">Clavaria militaris</name>
    <dbReference type="NCBI Taxonomy" id="73501"/>
    <lineage>
        <taxon>Eukaryota</taxon>
        <taxon>Fungi</taxon>
        <taxon>Dikarya</taxon>
        <taxon>Ascomycota</taxon>
        <taxon>Pezizomycotina</taxon>
        <taxon>Sordariomycetes</taxon>
        <taxon>Hypocreomycetidae</taxon>
        <taxon>Hypocreales</taxon>
        <taxon>Cordycipitaceae</taxon>
        <taxon>Cordyceps</taxon>
    </lineage>
</organism>
<dbReference type="InterPro" id="IPR037045">
    <property type="entry name" value="S8pro/Inhibitor_I9_sf"/>
</dbReference>
<evidence type="ECO:0000256" key="6">
    <source>
        <dbReference type="PROSITE-ProRule" id="PRU01240"/>
    </source>
</evidence>
<feature type="domain" description="Peptidase S8/S53" evidence="9">
    <location>
        <begin position="147"/>
        <end position="366"/>
    </location>
</feature>
<dbReference type="PROSITE" id="PS00137">
    <property type="entry name" value="SUBTILASE_HIS"/>
    <property type="match status" value="1"/>
</dbReference>
<dbReference type="InterPro" id="IPR015500">
    <property type="entry name" value="Peptidase_S8_subtilisin-rel"/>
</dbReference>
<evidence type="ECO:0000259" key="9">
    <source>
        <dbReference type="Pfam" id="PF00082"/>
    </source>
</evidence>
<feature type="active site" description="Charge relay system" evidence="6">
    <location>
        <position position="179"/>
    </location>
</feature>
<dbReference type="Proteomes" id="UP000323067">
    <property type="component" value="Chromosome iv"/>
</dbReference>
<dbReference type="VEuPathDB" id="FungiDB:A9K55_002743"/>
<dbReference type="PANTHER" id="PTHR43806">
    <property type="entry name" value="PEPTIDASE S8"/>
    <property type="match status" value="1"/>
</dbReference>
<dbReference type="PROSITE" id="PS00138">
    <property type="entry name" value="SUBTILASE_SER"/>
    <property type="match status" value="1"/>
</dbReference>
<evidence type="ECO:0000256" key="2">
    <source>
        <dbReference type="ARBA" id="ARBA00022670"/>
    </source>
</evidence>
<dbReference type="PROSITE" id="PS51892">
    <property type="entry name" value="SUBTILASE"/>
    <property type="match status" value="1"/>
</dbReference>
<evidence type="ECO:0000256" key="1">
    <source>
        <dbReference type="ARBA" id="ARBA00011073"/>
    </source>
</evidence>
<dbReference type="Pfam" id="PF00082">
    <property type="entry name" value="Peptidase_S8"/>
    <property type="match status" value="1"/>
</dbReference>
<dbReference type="PRINTS" id="PR00723">
    <property type="entry name" value="SUBTILISIN"/>
</dbReference>
<dbReference type="InterPro" id="IPR034193">
    <property type="entry name" value="PCSK9_ProteinaseK-like"/>
</dbReference>
<feature type="active site" description="Charge relay system" evidence="6">
    <location>
        <position position="149"/>
    </location>
</feature>
<evidence type="ECO:0000256" key="7">
    <source>
        <dbReference type="RuleBase" id="RU003355"/>
    </source>
</evidence>
<feature type="chain" id="PRO_5014174426" evidence="8">
    <location>
        <begin position="24"/>
        <end position="406"/>
    </location>
</feature>
<dbReference type="Gene3D" id="3.30.70.80">
    <property type="entry name" value="Peptidase S8 propeptide/proteinase inhibitor I9"/>
    <property type="match status" value="1"/>
</dbReference>
<gene>
    <name evidence="11" type="ORF">A9K55_002743</name>
</gene>
<dbReference type="Pfam" id="PF05922">
    <property type="entry name" value="Inhibitor_I9"/>
    <property type="match status" value="1"/>
</dbReference>
<dbReference type="GO" id="GO:0006508">
    <property type="term" value="P:proteolysis"/>
    <property type="evidence" value="ECO:0007669"/>
    <property type="project" value="UniProtKB-KW"/>
</dbReference>
<reference evidence="11 12" key="1">
    <citation type="journal article" date="2017" name="BMC Genomics">
        <title>Chromosome level assembly and secondary metabolite potential of the parasitic fungus Cordyceps militaris.</title>
        <authorList>
            <person name="Kramer G.J."/>
            <person name="Nodwell J.R."/>
        </authorList>
    </citation>
    <scope>NUCLEOTIDE SEQUENCE [LARGE SCALE GENOMIC DNA]</scope>
    <source>
        <strain evidence="11 12">ATCC 34164</strain>
    </source>
</reference>